<evidence type="ECO:0000256" key="2">
    <source>
        <dbReference type="ARBA" id="ARBA00022840"/>
    </source>
</evidence>
<dbReference type="CDD" id="cd03230">
    <property type="entry name" value="ABC_DR_subfamily_A"/>
    <property type="match status" value="1"/>
</dbReference>
<evidence type="ECO:0000313" key="6">
    <source>
        <dbReference type="Proteomes" id="UP000198571"/>
    </source>
</evidence>
<dbReference type="Pfam" id="PF00005">
    <property type="entry name" value="ABC_tran"/>
    <property type="match status" value="1"/>
</dbReference>
<dbReference type="Gene3D" id="3.40.50.300">
    <property type="entry name" value="P-loop containing nucleotide triphosphate hydrolases"/>
    <property type="match status" value="1"/>
</dbReference>
<keyword evidence="2 5" id="KW-0067">ATP-binding</keyword>
<dbReference type="GO" id="GO:0005524">
    <property type="term" value="F:ATP binding"/>
    <property type="evidence" value="ECO:0007669"/>
    <property type="project" value="UniProtKB-KW"/>
</dbReference>
<evidence type="ECO:0000259" key="4">
    <source>
        <dbReference type="PROSITE" id="PS50893"/>
    </source>
</evidence>
<protein>
    <submittedName>
        <fullName evidence="5">ABC-2 type transport system ATP-binding protein</fullName>
    </submittedName>
</protein>
<feature type="region of interest" description="Disordered" evidence="3">
    <location>
        <begin position="1"/>
        <end position="25"/>
    </location>
</feature>
<sequence length="321" mass="35617">MRIRVTESGFNRRKSDSISGKRPPISEKVIQSAKPALQSAKTRNPGTFHVKMLVGIKKWQVRPIEPILELKQLSKTFGNEHVLKEIDLTVNEGEIIGYIGPNGAGKSTTVKIMLGLIEEFDGQVSIFGEDISSGDHTYKKRIGYVPETADLYENLTAYEYLTFTGELYGMSHEEADAKAAELTKLFGLEEVYHSRISSFSKGMKQKVLLISSLLHNPDLLFLDEPLSGLDANSVMIVKEILAKLAAGGKTIFYSSHIMEVVEKISHRIVLLSDGRLIADGSFEELKGQNMDGTLEEIFNELTGFDEHENIAEKVVAIVQEG</sequence>
<dbReference type="AlphaFoldDB" id="A0A1H9TVW3"/>
<gene>
    <name evidence="5" type="ORF">SAMN05518684_106108</name>
</gene>
<dbReference type="STRING" id="1601833.SAMN05518684_106108"/>
<dbReference type="SUPFAM" id="SSF52540">
    <property type="entry name" value="P-loop containing nucleoside triphosphate hydrolases"/>
    <property type="match status" value="1"/>
</dbReference>
<dbReference type="PROSITE" id="PS50893">
    <property type="entry name" value="ABC_TRANSPORTER_2"/>
    <property type="match status" value="1"/>
</dbReference>
<dbReference type="GO" id="GO:0016887">
    <property type="term" value="F:ATP hydrolysis activity"/>
    <property type="evidence" value="ECO:0007669"/>
    <property type="project" value="InterPro"/>
</dbReference>
<accession>A0A1H9TVW3</accession>
<evidence type="ECO:0000256" key="3">
    <source>
        <dbReference type="SAM" id="MobiDB-lite"/>
    </source>
</evidence>
<organism evidence="5 6">
    <name type="scientific">Salipaludibacillus aurantiacus</name>
    <dbReference type="NCBI Taxonomy" id="1601833"/>
    <lineage>
        <taxon>Bacteria</taxon>
        <taxon>Bacillati</taxon>
        <taxon>Bacillota</taxon>
        <taxon>Bacilli</taxon>
        <taxon>Bacillales</taxon>
        <taxon>Bacillaceae</taxon>
    </lineage>
</organism>
<keyword evidence="6" id="KW-1185">Reference proteome</keyword>
<keyword evidence="1" id="KW-0547">Nucleotide-binding</keyword>
<dbReference type="InterPro" id="IPR003593">
    <property type="entry name" value="AAA+_ATPase"/>
</dbReference>
<feature type="domain" description="ABC transporter" evidence="4">
    <location>
        <begin position="68"/>
        <end position="298"/>
    </location>
</feature>
<dbReference type="PANTHER" id="PTHR43613:SF1">
    <property type="entry name" value="ABC TRANSPORTER, ATP-BINDING PROTEIN"/>
    <property type="match status" value="1"/>
</dbReference>
<dbReference type="InterPro" id="IPR017871">
    <property type="entry name" value="ABC_transporter-like_CS"/>
</dbReference>
<dbReference type="SMART" id="SM00382">
    <property type="entry name" value="AAA"/>
    <property type="match status" value="1"/>
</dbReference>
<dbReference type="PROSITE" id="PS00211">
    <property type="entry name" value="ABC_TRANSPORTER_1"/>
    <property type="match status" value="1"/>
</dbReference>
<dbReference type="InterPro" id="IPR003439">
    <property type="entry name" value="ABC_transporter-like_ATP-bd"/>
</dbReference>
<dbReference type="EMBL" id="FOGT01000006">
    <property type="protein sequence ID" value="SES01057.1"/>
    <property type="molecule type" value="Genomic_DNA"/>
</dbReference>
<proteinExistence type="predicted"/>
<name>A0A1H9TVW3_9BACI</name>
<evidence type="ECO:0000256" key="1">
    <source>
        <dbReference type="ARBA" id="ARBA00022741"/>
    </source>
</evidence>
<dbReference type="InterPro" id="IPR027417">
    <property type="entry name" value="P-loop_NTPase"/>
</dbReference>
<reference evidence="6" key="1">
    <citation type="submission" date="2016-10" db="EMBL/GenBank/DDBJ databases">
        <authorList>
            <person name="Varghese N."/>
            <person name="Submissions S."/>
        </authorList>
    </citation>
    <scope>NUCLEOTIDE SEQUENCE [LARGE SCALE GENOMIC DNA]</scope>
    <source>
        <strain evidence="6">S9</strain>
    </source>
</reference>
<dbReference type="Proteomes" id="UP000198571">
    <property type="component" value="Unassembled WGS sequence"/>
</dbReference>
<dbReference type="PANTHER" id="PTHR43613">
    <property type="entry name" value="ABC TRANSPORTER, ATP-BINDING PROTEIN"/>
    <property type="match status" value="1"/>
</dbReference>
<evidence type="ECO:0000313" key="5">
    <source>
        <dbReference type="EMBL" id="SES01057.1"/>
    </source>
</evidence>